<organism evidence="2 3">
    <name type="scientific">Sporosarcina saromensis</name>
    <dbReference type="NCBI Taxonomy" id="359365"/>
    <lineage>
        <taxon>Bacteria</taxon>
        <taxon>Bacillati</taxon>
        <taxon>Bacillota</taxon>
        <taxon>Bacilli</taxon>
        <taxon>Bacillales</taxon>
        <taxon>Caryophanaceae</taxon>
        <taxon>Sporosarcina</taxon>
    </lineage>
</organism>
<dbReference type="InterPro" id="IPR009793">
    <property type="entry name" value="DUF1361"/>
</dbReference>
<reference evidence="2 3" key="1">
    <citation type="submission" date="2023-06" db="EMBL/GenBank/DDBJ databases">
        <title>Sporosarcina sp. nov., isolated from Korean traditional fermented seafood 'Jeotgal'.</title>
        <authorList>
            <person name="Yang A.I."/>
            <person name="Shin N.-R."/>
        </authorList>
    </citation>
    <scope>NUCLEOTIDE SEQUENCE [LARGE SCALE GENOMIC DNA]</scope>
    <source>
        <strain evidence="2 3">KCTC13119</strain>
    </source>
</reference>
<dbReference type="EMBL" id="JAUBDI010000001">
    <property type="protein sequence ID" value="MDW0111553.1"/>
    <property type="molecule type" value="Genomic_DNA"/>
</dbReference>
<feature type="transmembrane region" description="Helical" evidence="1">
    <location>
        <begin position="7"/>
        <end position="26"/>
    </location>
</feature>
<keyword evidence="1" id="KW-0812">Transmembrane</keyword>
<feature type="transmembrane region" description="Helical" evidence="1">
    <location>
        <begin position="116"/>
        <end position="141"/>
    </location>
</feature>
<keyword evidence="1" id="KW-0472">Membrane</keyword>
<dbReference type="RefSeq" id="WP_317941447.1">
    <property type="nucleotide sequence ID" value="NZ_JAUBDI010000001.1"/>
</dbReference>
<feature type="transmembrane region" description="Helical" evidence="1">
    <location>
        <begin position="63"/>
        <end position="84"/>
    </location>
</feature>
<feature type="transmembrane region" description="Helical" evidence="1">
    <location>
        <begin position="153"/>
        <end position="174"/>
    </location>
</feature>
<name>A0ABU4G3K9_9BACL</name>
<evidence type="ECO:0000313" key="3">
    <source>
        <dbReference type="Proteomes" id="UP001282284"/>
    </source>
</evidence>
<gene>
    <name evidence="2" type="ORF">QT711_00050</name>
</gene>
<dbReference type="Proteomes" id="UP001282284">
    <property type="component" value="Unassembled WGS sequence"/>
</dbReference>
<feature type="transmembrane region" description="Helical" evidence="1">
    <location>
        <begin position="32"/>
        <end position="51"/>
    </location>
</feature>
<accession>A0ABU4G3K9</accession>
<sequence>MGEFIENYKGLLLFMFLYWGICFAMLLADGSFLYVMLSWNVLLAVLPLLFIIKAEMSIKQRKLGVSVLWLLLWLLFFPNSVYVITDFIHISNDKFLWMLDVGRYSSESSVAYSNEIIVWAKLFVIGFGFFFAIVAGLESFYIFERNVRRKYSVASSFCALSVVAVLTGLGVYIGRFLRFNSWDLFFNPIALIKEINGVDIFALQFICVFTVFVAGSYLLYRTIRKQSGHREYA</sequence>
<comment type="caution">
    <text evidence="2">The sequence shown here is derived from an EMBL/GenBank/DDBJ whole genome shotgun (WGS) entry which is preliminary data.</text>
</comment>
<keyword evidence="3" id="KW-1185">Reference proteome</keyword>
<keyword evidence="1" id="KW-1133">Transmembrane helix</keyword>
<dbReference type="Pfam" id="PF07099">
    <property type="entry name" value="DUF1361"/>
    <property type="match status" value="1"/>
</dbReference>
<protein>
    <submittedName>
        <fullName evidence="2">DUF1361 domain-containing protein</fullName>
    </submittedName>
</protein>
<evidence type="ECO:0000313" key="2">
    <source>
        <dbReference type="EMBL" id="MDW0111553.1"/>
    </source>
</evidence>
<feature type="transmembrane region" description="Helical" evidence="1">
    <location>
        <begin position="200"/>
        <end position="220"/>
    </location>
</feature>
<evidence type="ECO:0000256" key="1">
    <source>
        <dbReference type="SAM" id="Phobius"/>
    </source>
</evidence>
<proteinExistence type="predicted"/>